<dbReference type="Pfam" id="PF25137">
    <property type="entry name" value="ADH_Fe_C"/>
    <property type="match status" value="1"/>
</dbReference>
<evidence type="ECO:0000313" key="6">
    <source>
        <dbReference type="Proteomes" id="UP000620327"/>
    </source>
</evidence>
<dbReference type="RefSeq" id="WP_187015667.1">
    <property type="nucleotide sequence ID" value="NZ_JACOQI010000017.1"/>
</dbReference>
<dbReference type="GO" id="GO:0004022">
    <property type="term" value="F:alcohol dehydrogenase (NAD+) activity"/>
    <property type="evidence" value="ECO:0007669"/>
    <property type="project" value="TreeGrafter"/>
</dbReference>
<dbReference type="Pfam" id="PF00465">
    <property type="entry name" value="Fe-ADH"/>
    <property type="match status" value="1"/>
</dbReference>
<protein>
    <submittedName>
        <fullName evidence="5">4-hydroxybutyrate dehydrogenase</fullName>
    </submittedName>
</protein>
<dbReference type="Gene3D" id="3.40.50.1970">
    <property type="match status" value="1"/>
</dbReference>
<dbReference type="AlphaFoldDB" id="A0A923SBW7"/>
<dbReference type="PANTHER" id="PTHR11496">
    <property type="entry name" value="ALCOHOL DEHYDROGENASE"/>
    <property type="match status" value="1"/>
</dbReference>
<feature type="domain" description="Fe-containing alcohol dehydrogenase-like C-terminal" evidence="4">
    <location>
        <begin position="196"/>
        <end position="390"/>
    </location>
</feature>
<evidence type="ECO:0000256" key="2">
    <source>
        <dbReference type="ARBA" id="ARBA00023002"/>
    </source>
</evidence>
<feature type="domain" description="Alcohol dehydrogenase iron-type/glycerol dehydrogenase GldA" evidence="3">
    <location>
        <begin position="25"/>
        <end position="180"/>
    </location>
</feature>
<sequence>MDAFSASLMADKREIVFAPTVYKFQTFAQMAEEFKLGERDVVLTNEFIYTPFMKELGLKCNFVFQEKFGAGEPSEAMIQTMYDAIPYDSYDRVIAVGGGAIMDLCKLLGCKRPDTVHNLYFKRFPVVHEKDVIAIPTTCGTGSECTNISVAIVKDEKDGVLTGGETKLGLVSDDIIPNKVCLIPDLLKTLPYKPFACSAIDALVHATESFLSPHRKTMTSELFSEKAMDMILKGFKLIDEKGKDARFEYLDEFVTASFYAGIAFLKAGCGPVHGMSFPLGGTYHVPHGESNYMLFGAIMDYYDANKPDGEIMKFKELVARILGCEVKDAIPEMNALLQRILPLRPLRDCGFTEADFKIFPQSVETNQQRLMTNAYYPFDLESEEAIYRKCY</sequence>
<dbReference type="PANTHER" id="PTHR11496:SF102">
    <property type="entry name" value="ALCOHOL DEHYDROGENASE 4"/>
    <property type="match status" value="1"/>
</dbReference>
<proteinExistence type="inferred from homology"/>
<dbReference type="EMBL" id="JACOQI010000017">
    <property type="protein sequence ID" value="MBC5771472.1"/>
    <property type="molecule type" value="Genomic_DNA"/>
</dbReference>
<name>A0A923SBW7_9FIRM</name>
<evidence type="ECO:0000259" key="4">
    <source>
        <dbReference type="Pfam" id="PF25137"/>
    </source>
</evidence>
<reference evidence="5" key="1">
    <citation type="submission" date="2020-08" db="EMBL/GenBank/DDBJ databases">
        <title>Genome public.</title>
        <authorList>
            <person name="Liu C."/>
            <person name="Sun Q."/>
        </authorList>
    </citation>
    <scope>NUCLEOTIDE SEQUENCE</scope>
    <source>
        <strain evidence="5">BX15</strain>
    </source>
</reference>
<dbReference type="GO" id="GO:0046872">
    <property type="term" value="F:metal ion binding"/>
    <property type="evidence" value="ECO:0007669"/>
    <property type="project" value="InterPro"/>
</dbReference>
<dbReference type="InterPro" id="IPR056798">
    <property type="entry name" value="ADH_Fe_C"/>
</dbReference>
<dbReference type="InterPro" id="IPR039697">
    <property type="entry name" value="Alcohol_dehydrogenase_Fe"/>
</dbReference>
<dbReference type="InterPro" id="IPR001670">
    <property type="entry name" value="ADH_Fe/GldA"/>
</dbReference>
<dbReference type="Proteomes" id="UP000620327">
    <property type="component" value="Unassembled WGS sequence"/>
</dbReference>
<dbReference type="Gene3D" id="1.20.1090.10">
    <property type="entry name" value="Dehydroquinate synthase-like - alpha domain"/>
    <property type="match status" value="1"/>
</dbReference>
<gene>
    <name evidence="5" type="ORF">H8Z83_14325</name>
</gene>
<accession>A0A923SBW7</accession>
<organism evidence="5 6">
    <name type="scientific">Dysosmobacter segnis</name>
    <dbReference type="NCBI Taxonomy" id="2763042"/>
    <lineage>
        <taxon>Bacteria</taxon>
        <taxon>Bacillati</taxon>
        <taxon>Bacillota</taxon>
        <taxon>Clostridia</taxon>
        <taxon>Eubacteriales</taxon>
        <taxon>Oscillospiraceae</taxon>
        <taxon>Dysosmobacter</taxon>
    </lineage>
</organism>
<comment type="similarity">
    <text evidence="1">Belongs to the iron-containing alcohol dehydrogenase family.</text>
</comment>
<keyword evidence="2" id="KW-0560">Oxidoreductase</keyword>
<keyword evidence="6" id="KW-1185">Reference proteome</keyword>
<evidence type="ECO:0000259" key="3">
    <source>
        <dbReference type="Pfam" id="PF00465"/>
    </source>
</evidence>
<dbReference type="CDD" id="cd14860">
    <property type="entry name" value="4HBD_NAD"/>
    <property type="match status" value="1"/>
</dbReference>
<comment type="caution">
    <text evidence="5">The sequence shown here is derived from an EMBL/GenBank/DDBJ whole genome shotgun (WGS) entry which is preliminary data.</text>
</comment>
<evidence type="ECO:0000313" key="5">
    <source>
        <dbReference type="EMBL" id="MBC5771472.1"/>
    </source>
</evidence>
<dbReference type="SUPFAM" id="SSF56796">
    <property type="entry name" value="Dehydroquinate synthase-like"/>
    <property type="match status" value="1"/>
</dbReference>
<evidence type="ECO:0000256" key="1">
    <source>
        <dbReference type="ARBA" id="ARBA00007358"/>
    </source>
</evidence>